<evidence type="ECO:0000259" key="3">
    <source>
        <dbReference type="PROSITE" id="PS01031"/>
    </source>
</evidence>
<dbReference type="InterPro" id="IPR008978">
    <property type="entry name" value="HSP20-like_chaperone"/>
</dbReference>
<comment type="caution">
    <text evidence="4">The sequence shown here is derived from an EMBL/GenBank/DDBJ whole genome shotgun (WGS) entry which is preliminary data.</text>
</comment>
<dbReference type="CDD" id="cd06464">
    <property type="entry name" value="ACD_sHsps-like"/>
    <property type="match status" value="1"/>
</dbReference>
<feature type="domain" description="SHSP" evidence="3">
    <location>
        <begin position="47"/>
        <end position="154"/>
    </location>
</feature>
<evidence type="ECO:0000313" key="5">
    <source>
        <dbReference type="Proteomes" id="UP000255326"/>
    </source>
</evidence>
<proteinExistence type="inferred from homology"/>
<dbReference type="PROSITE" id="PS01031">
    <property type="entry name" value="SHSP"/>
    <property type="match status" value="1"/>
</dbReference>
<reference evidence="4 5" key="1">
    <citation type="submission" date="2018-07" db="EMBL/GenBank/DDBJ databases">
        <title>Genomic Encyclopedia of Type Strains, Phase IV (KMG-IV): sequencing the most valuable type-strain genomes for metagenomic binning, comparative biology and taxonomic classification.</title>
        <authorList>
            <person name="Goeker M."/>
        </authorList>
    </citation>
    <scope>NUCLEOTIDE SEQUENCE [LARGE SCALE GENOMIC DNA]</scope>
    <source>
        <strain evidence="4 5">DSM 25281</strain>
    </source>
</reference>
<dbReference type="Pfam" id="PF00011">
    <property type="entry name" value="HSP20"/>
    <property type="match status" value="1"/>
</dbReference>
<dbReference type="SUPFAM" id="SSF49764">
    <property type="entry name" value="HSP20-like chaperones"/>
    <property type="match status" value="1"/>
</dbReference>
<dbReference type="AlphaFoldDB" id="A0A370GHD6"/>
<dbReference type="InterPro" id="IPR002068">
    <property type="entry name" value="A-crystallin/Hsp20_dom"/>
</dbReference>
<organism evidence="4 5">
    <name type="scientific">Falsibacillus pallidus</name>
    <dbReference type="NCBI Taxonomy" id="493781"/>
    <lineage>
        <taxon>Bacteria</taxon>
        <taxon>Bacillati</taxon>
        <taxon>Bacillota</taxon>
        <taxon>Bacilli</taxon>
        <taxon>Bacillales</taxon>
        <taxon>Bacillaceae</taxon>
        <taxon>Falsibacillus</taxon>
    </lineage>
</organism>
<evidence type="ECO:0000313" key="4">
    <source>
        <dbReference type="EMBL" id="RDI43218.1"/>
    </source>
</evidence>
<name>A0A370GHD6_9BACI</name>
<dbReference type="Gene3D" id="2.60.40.790">
    <property type="match status" value="1"/>
</dbReference>
<comment type="similarity">
    <text evidence="1 2">Belongs to the small heat shock protein (HSP20) family.</text>
</comment>
<accession>A0A370GHD6</accession>
<evidence type="ECO:0000256" key="1">
    <source>
        <dbReference type="PROSITE-ProRule" id="PRU00285"/>
    </source>
</evidence>
<dbReference type="EMBL" id="QQAY01000004">
    <property type="protein sequence ID" value="RDI43218.1"/>
    <property type="molecule type" value="Genomic_DNA"/>
</dbReference>
<dbReference type="Proteomes" id="UP000255326">
    <property type="component" value="Unassembled WGS sequence"/>
</dbReference>
<protein>
    <submittedName>
        <fullName evidence="4">HSP20 family protein</fullName>
    </submittedName>
</protein>
<dbReference type="RefSeq" id="WP_114745511.1">
    <property type="nucleotide sequence ID" value="NZ_QQAY01000004.1"/>
</dbReference>
<gene>
    <name evidence="4" type="ORF">DFR59_104273</name>
</gene>
<keyword evidence="5" id="KW-1185">Reference proteome</keyword>
<dbReference type="OrthoDB" id="9811615at2"/>
<sequence length="154" mass="17860">MDSNKFKQWMDFAQQMYGQDFWNNVMNSSQAGEFMNDIHRKGPFQSQEKKPEFPLVDIIQTSTHIILLIDLPGFRKDQITIILNGDSLLLKGAADTFPNGISVLQRERFHGSFERRIKLPVPADKQKFAAKFDNGILQISYERFFMEGEIVEIE</sequence>
<evidence type="ECO:0000256" key="2">
    <source>
        <dbReference type="RuleBase" id="RU003616"/>
    </source>
</evidence>